<dbReference type="EMBL" id="BSYO01000007">
    <property type="protein sequence ID" value="GMH07579.1"/>
    <property type="molecule type" value="Genomic_DNA"/>
</dbReference>
<dbReference type="AlphaFoldDB" id="A0AAD3SB90"/>
<evidence type="ECO:0000313" key="3">
    <source>
        <dbReference type="Proteomes" id="UP001279734"/>
    </source>
</evidence>
<feature type="compositionally biased region" description="Basic residues" evidence="1">
    <location>
        <begin position="119"/>
        <end position="128"/>
    </location>
</feature>
<reference evidence="2" key="1">
    <citation type="submission" date="2023-05" db="EMBL/GenBank/DDBJ databases">
        <title>Nepenthes gracilis genome sequencing.</title>
        <authorList>
            <person name="Fukushima K."/>
        </authorList>
    </citation>
    <scope>NUCLEOTIDE SEQUENCE</scope>
    <source>
        <strain evidence="2">SING2019-196</strain>
    </source>
</reference>
<organism evidence="2 3">
    <name type="scientific">Nepenthes gracilis</name>
    <name type="common">Slender pitcher plant</name>
    <dbReference type="NCBI Taxonomy" id="150966"/>
    <lineage>
        <taxon>Eukaryota</taxon>
        <taxon>Viridiplantae</taxon>
        <taxon>Streptophyta</taxon>
        <taxon>Embryophyta</taxon>
        <taxon>Tracheophyta</taxon>
        <taxon>Spermatophyta</taxon>
        <taxon>Magnoliopsida</taxon>
        <taxon>eudicotyledons</taxon>
        <taxon>Gunneridae</taxon>
        <taxon>Pentapetalae</taxon>
        <taxon>Caryophyllales</taxon>
        <taxon>Nepenthaceae</taxon>
        <taxon>Nepenthes</taxon>
    </lineage>
</organism>
<evidence type="ECO:0000313" key="2">
    <source>
        <dbReference type="EMBL" id="GMH07579.1"/>
    </source>
</evidence>
<proteinExistence type="predicted"/>
<feature type="compositionally biased region" description="Acidic residues" evidence="1">
    <location>
        <begin position="44"/>
        <end position="58"/>
    </location>
</feature>
<gene>
    <name evidence="2" type="ORF">Nepgr_009419</name>
</gene>
<comment type="caution">
    <text evidence="2">The sequence shown here is derived from an EMBL/GenBank/DDBJ whole genome shotgun (WGS) entry which is preliminary data.</text>
</comment>
<accession>A0AAD3SB90</accession>
<sequence length="158" mass="17691">MGRGRGKGRKLTANHEDIGSGQQGEKIPGQKRRGRPQKPKKDEIDEEEVEKLEEDDENQNISTGLSSIEMCTTAAAKDGKKRKGNSRVNEKPSLMKDENGVRTESSTDDSTKSNGFRHTWSRRKSKPRRAAEVGVRVQVISVRSVPGLFPFYTPQRLL</sequence>
<feature type="compositionally biased region" description="Basic and acidic residues" evidence="1">
    <location>
        <begin position="88"/>
        <end position="101"/>
    </location>
</feature>
<feature type="compositionally biased region" description="Basic residues" evidence="1">
    <location>
        <begin position="29"/>
        <end position="38"/>
    </location>
</feature>
<evidence type="ECO:0000256" key="1">
    <source>
        <dbReference type="SAM" id="MobiDB-lite"/>
    </source>
</evidence>
<dbReference type="Proteomes" id="UP001279734">
    <property type="component" value="Unassembled WGS sequence"/>
</dbReference>
<name>A0AAD3SB90_NEPGR</name>
<dbReference type="PANTHER" id="PTHR34055:SF1">
    <property type="entry name" value="EXPRESSED PROTEIN"/>
    <property type="match status" value="1"/>
</dbReference>
<feature type="region of interest" description="Disordered" evidence="1">
    <location>
        <begin position="1"/>
        <end position="132"/>
    </location>
</feature>
<feature type="compositionally biased region" description="Polar residues" evidence="1">
    <location>
        <begin position="59"/>
        <end position="70"/>
    </location>
</feature>
<keyword evidence="3" id="KW-1185">Reference proteome</keyword>
<dbReference type="PANTHER" id="PTHR34055">
    <property type="entry name" value="OS09G0491596 PROTEIN"/>
    <property type="match status" value="1"/>
</dbReference>
<protein>
    <submittedName>
        <fullName evidence="2">Uncharacterized protein</fullName>
    </submittedName>
</protein>
<feature type="compositionally biased region" description="Basic residues" evidence="1">
    <location>
        <begin position="1"/>
        <end position="12"/>
    </location>
</feature>